<keyword evidence="2" id="KW-1185">Reference proteome</keyword>
<protein>
    <submittedName>
        <fullName evidence="1">Uncharacterized protein</fullName>
    </submittedName>
</protein>
<dbReference type="Proteomes" id="UP000319818">
    <property type="component" value="Unassembled WGS sequence"/>
</dbReference>
<evidence type="ECO:0000313" key="1">
    <source>
        <dbReference type="EMBL" id="TQM36876.1"/>
    </source>
</evidence>
<reference evidence="1 2" key="1">
    <citation type="submission" date="2019-06" db="EMBL/GenBank/DDBJ databases">
        <title>Sequencing the genomes of 1000 actinobacteria strains.</title>
        <authorList>
            <person name="Klenk H.-P."/>
        </authorList>
    </citation>
    <scope>NUCLEOTIDE SEQUENCE [LARGE SCALE GENOMIC DNA]</scope>
    <source>
        <strain evidence="1 2">DSM 45511</strain>
    </source>
</reference>
<accession>A0A543FSS0</accession>
<evidence type="ECO:0000313" key="2">
    <source>
        <dbReference type="Proteomes" id="UP000319818"/>
    </source>
</evidence>
<dbReference type="AlphaFoldDB" id="A0A543FSS0"/>
<sequence length="58" mass="6553">MIDFMEQRPALVAELLRLHVDDGTGHCAGCSWRQAAVPIHPCGIRWYAQCAEEALRCR</sequence>
<name>A0A543FSS0_9PSEU</name>
<dbReference type="EMBL" id="VFPH01000002">
    <property type="protein sequence ID" value="TQM36876.1"/>
    <property type="molecule type" value="Genomic_DNA"/>
</dbReference>
<gene>
    <name evidence="1" type="ORF">FB388_4063</name>
</gene>
<organism evidence="1 2">
    <name type="scientific">Pseudonocardia cypriaca</name>
    <dbReference type="NCBI Taxonomy" id="882449"/>
    <lineage>
        <taxon>Bacteria</taxon>
        <taxon>Bacillati</taxon>
        <taxon>Actinomycetota</taxon>
        <taxon>Actinomycetes</taxon>
        <taxon>Pseudonocardiales</taxon>
        <taxon>Pseudonocardiaceae</taxon>
        <taxon>Pseudonocardia</taxon>
    </lineage>
</organism>
<proteinExistence type="predicted"/>
<comment type="caution">
    <text evidence="1">The sequence shown here is derived from an EMBL/GenBank/DDBJ whole genome shotgun (WGS) entry which is preliminary data.</text>
</comment>